<dbReference type="NCBIfam" id="TIGR01571">
    <property type="entry name" value="A_thal_Cys_rich"/>
    <property type="match status" value="1"/>
</dbReference>
<name>A0A813MQE3_9BILA</name>
<reference evidence="2" key="1">
    <citation type="submission" date="2021-02" db="EMBL/GenBank/DDBJ databases">
        <authorList>
            <person name="Nowell W R."/>
        </authorList>
    </citation>
    <scope>NUCLEOTIDE SEQUENCE</scope>
</reference>
<dbReference type="Pfam" id="PF04749">
    <property type="entry name" value="PLAC8"/>
    <property type="match status" value="1"/>
</dbReference>
<comment type="caution">
    <text evidence="2">The sequence shown here is derived from an EMBL/GenBank/DDBJ whole genome shotgun (WGS) entry which is preliminary data.</text>
</comment>
<evidence type="ECO:0000313" key="3">
    <source>
        <dbReference type="Proteomes" id="UP000663845"/>
    </source>
</evidence>
<dbReference type="InterPro" id="IPR006461">
    <property type="entry name" value="PLAC_motif_containing"/>
</dbReference>
<dbReference type="AlphaFoldDB" id="A0A813MQE3"/>
<proteinExistence type="inferred from homology"/>
<dbReference type="PANTHER" id="PTHR15907">
    <property type="entry name" value="DUF614 FAMILY PROTEIN-RELATED"/>
    <property type="match status" value="1"/>
</dbReference>
<sequence length="143" mass="15997">MDKNPEVVDTAVDEARARVWRPWNESLFGCFSDIKTCCCGFCCLPCLFGQNAQKIDGSSCVGCCLAYWITGACSLCWVPHMIKRKVLREKYLLKPDPCHDCLVAACCGPCGVCQEARELKSRILGVTHGRHPVRVQQPVAYRR</sequence>
<dbReference type="Proteomes" id="UP000663845">
    <property type="component" value="Unassembled WGS sequence"/>
</dbReference>
<organism evidence="2 3">
    <name type="scientific">Adineta steineri</name>
    <dbReference type="NCBI Taxonomy" id="433720"/>
    <lineage>
        <taxon>Eukaryota</taxon>
        <taxon>Metazoa</taxon>
        <taxon>Spiralia</taxon>
        <taxon>Gnathifera</taxon>
        <taxon>Rotifera</taxon>
        <taxon>Eurotatoria</taxon>
        <taxon>Bdelloidea</taxon>
        <taxon>Adinetida</taxon>
        <taxon>Adinetidae</taxon>
        <taxon>Adineta</taxon>
    </lineage>
</organism>
<evidence type="ECO:0000256" key="1">
    <source>
        <dbReference type="ARBA" id="ARBA00009024"/>
    </source>
</evidence>
<dbReference type="EMBL" id="CAJNOG010000002">
    <property type="protein sequence ID" value="CAF0722749.1"/>
    <property type="molecule type" value="Genomic_DNA"/>
</dbReference>
<accession>A0A813MQE3</accession>
<comment type="similarity">
    <text evidence="1">Belongs to the cornifelin family.</text>
</comment>
<gene>
    <name evidence="2" type="ORF">JYZ213_LOCUS446</name>
</gene>
<protein>
    <submittedName>
        <fullName evidence="2">Uncharacterized protein</fullName>
    </submittedName>
</protein>
<evidence type="ECO:0000313" key="2">
    <source>
        <dbReference type="EMBL" id="CAF0722749.1"/>
    </source>
</evidence>